<dbReference type="RefSeq" id="WP_007918191.1">
    <property type="nucleotide sequence ID" value="NZ_ADVG01000004.1"/>
</dbReference>
<name>D6U345_KTERA</name>
<dbReference type="NCBIfam" id="NF033587">
    <property type="entry name" value="transpos_IS6"/>
    <property type="match status" value="1"/>
</dbReference>
<evidence type="ECO:0000313" key="6">
    <source>
        <dbReference type="EMBL" id="EFH81049.1"/>
    </source>
</evidence>
<feature type="domain" description="DDE" evidence="5">
    <location>
        <begin position="77"/>
        <end position="204"/>
    </location>
</feature>
<organism evidence="6 7">
    <name type="scientific">Ktedonobacter racemifer DSM 44963</name>
    <dbReference type="NCBI Taxonomy" id="485913"/>
    <lineage>
        <taxon>Bacteria</taxon>
        <taxon>Bacillati</taxon>
        <taxon>Chloroflexota</taxon>
        <taxon>Ktedonobacteria</taxon>
        <taxon>Ktedonobacterales</taxon>
        <taxon>Ktedonobacteraceae</taxon>
        <taxon>Ktedonobacter</taxon>
    </lineage>
</organism>
<dbReference type="OrthoDB" id="159395at2"/>
<evidence type="ECO:0000256" key="1">
    <source>
        <dbReference type="ARBA" id="ARBA00002286"/>
    </source>
</evidence>
<dbReference type="InterPro" id="IPR052183">
    <property type="entry name" value="IS_Transposase"/>
</dbReference>
<dbReference type="InterPro" id="IPR032874">
    <property type="entry name" value="DDE_dom"/>
</dbReference>
<keyword evidence="3" id="KW-0238">DNA-binding</keyword>
<keyword evidence="4" id="KW-0233">DNA recombination</keyword>
<dbReference type="GO" id="GO:0006310">
    <property type="term" value="P:DNA recombination"/>
    <property type="evidence" value="ECO:0007669"/>
    <property type="project" value="UniProtKB-KW"/>
</dbReference>
<dbReference type="InterPro" id="IPR047930">
    <property type="entry name" value="Transpos_IS6"/>
</dbReference>
<dbReference type="AlphaFoldDB" id="D6U345"/>
<dbReference type="InterPro" id="IPR012337">
    <property type="entry name" value="RNaseH-like_sf"/>
</dbReference>
<sequence>MKTTPTTPSYKGFRFPPEIINHAVWLYFRFSLSFRDVEELLAQRGIVVTYETVRQWCLQFGQVCANELRRRRPKTGDTWHLDEVCLKINGKTHYLWRAVDQYGNVLDILVQSRRNKNAAKKFFRKLLKRLHHVPRVIITDKLKSYGAAKREILPGVEHRQHKGLNNRAENSHQPTRLREKKMRRFKSAKHAQRFLSAFGLIAGHFQPRRHCLSAEEYRAILQTRFQIWNEVTETKTAA</sequence>
<evidence type="ECO:0000256" key="4">
    <source>
        <dbReference type="ARBA" id="ARBA00023172"/>
    </source>
</evidence>
<comment type="function">
    <text evidence="1">Involved in the transposition of the insertion sequence.</text>
</comment>
<accession>D6U345</accession>
<evidence type="ECO:0000256" key="3">
    <source>
        <dbReference type="ARBA" id="ARBA00023125"/>
    </source>
</evidence>
<evidence type="ECO:0000313" key="7">
    <source>
        <dbReference type="Proteomes" id="UP000004508"/>
    </source>
</evidence>
<dbReference type="PANTHER" id="PTHR35528">
    <property type="entry name" value="BLL1675 PROTEIN"/>
    <property type="match status" value="1"/>
</dbReference>
<dbReference type="Proteomes" id="UP000004508">
    <property type="component" value="Unassembled WGS sequence"/>
</dbReference>
<keyword evidence="7" id="KW-1185">Reference proteome</keyword>
<dbReference type="InParanoid" id="D6U345"/>
<dbReference type="PANTHER" id="PTHR35528:SF3">
    <property type="entry name" value="BLL1675 PROTEIN"/>
    <property type="match status" value="1"/>
</dbReference>
<keyword evidence="2" id="KW-0815">Transposition</keyword>
<dbReference type="GO" id="GO:0003677">
    <property type="term" value="F:DNA binding"/>
    <property type="evidence" value="ECO:0007669"/>
    <property type="project" value="UniProtKB-KW"/>
</dbReference>
<dbReference type="STRING" id="485913.Krac_1720"/>
<dbReference type="EMBL" id="ADVG01000004">
    <property type="protein sequence ID" value="EFH81049.1"/>
    <property type="molecule type" value="Genomic_DNA"/>
</dbReference>
<dbReference type="SUPFAM" id="SSF53098">
    <property type="entry name" value="Ribonuclease H-like"/>
    <property type="match status" value="1"/>
</dbReference>
<dbReference type="GO" id="GO:0032196">
    <property type="term" value="P:transposition"/>
    <property type="evidence" value="ECO:0007669"/>
    <property type="project" value="UniProtKB-KW"/>
</dbReference>
<dbReference type="eggNOG" id="COG3316">
    <property type="taxonomic scope" value="Bacteria"/>
</dbReference>
<evidence type="ECO:0000259" key="5">
    <source>
        <dbReference type="Pfam" id="PF13610"/>
    </source>
</evidence>
<protein>
    <submittedName>
        <fullName evidence="6">Integrase catalytic region</fullName>
    </submittedName>
</protein>
<proteinExistence type="predicted"/>
<evidence type="ECO:0000256" key="2">
    <source>
        <dbReference type="ARBA" id="ARBA00022578"/>
    </source>
</evidence>
<reference evidence="6 7" key="1">
    <citation type="journal article" date="2011" name="Stand. Genomic Sci.">
        <title>Non-contiguous finished genome sequence and contextual data of the filamentous soil bacterium Ktedonobacter racemifer type strain (SOSP1-21).</title>
        <authorList>
            <person name="Chang Y.J."/>
            <person name="Land M."/>
            <person name="Hauser L."/>
            <person name="Chertkov O."/>
            <person name="Del Rio T.G."/>
            <person name="Nolan M."/>
            <person name="Copeland A."/>
            <person name="Tice H."/>
            <person name="Cheng J.F."/>
            <person name="Lucas S."/>
            <person name="Han C."/>
            <person name="Goodwin L."/>
            <person name="Pitluck S."/>
            <person name="Ivanova N."/>
            <person name="Ovchinikova G."/>
            <person name="Pati A."/>
            <person name="Chen A."/>
            <person name="Palaniappan K."/>
            <person name="Mavromatis K."/>
            <person name="Liolios K."/>
            <person name="Brettin T."/>
            <person name="Fiebig A."/>
            <person name="Rohde M."/>
            <person name="Abt B."/>
            <person name="Goker M."/>
            <person name="Detter J.C."/>
            <person name="Woyke T."/>
            <person name="Bristow J."/>
            <person name="Eisen J.A."/>
            <person name="Markowitz V."/>
            <person name="Hugenholtz P."/>
            <person name="Kyrpides N.C."/>
            <person name="Klenk H.P."/>
            <person name="Lapidus A."/>
        </authorList>
    </citation>
    <scope>NUCLEOTIDE SEQUENCE [LARGE SCALE GENOMIC DNA]</scope>
    <source>
        <strain evidence="7">DSM 44963</strain>
    </source>
</reference>
<comment type="caution">
    <text evidence="6">The sequence shown here is derived from an EMBL/GenBank/DDBJ whole genome shotgun (WGS) entry which is preliminary data.</text>
</comment>
<dbReference type="InterPro" id="IPR036397">
    <property type="entry name" value="RNaseH_sf"/>
</dbReference>
<dbReference type="Gene3D" id="3.30.420.10">
    <property type="entry name" value="Ribonuclease H-like superfamily/Ribonuclease H"/>
    <property type="match status" value="1"/>
</dbReference>
<gene>
    <name evidence="6" type="ORF">Krac_1720</name>
</gene>
<dbReference type="Pfam" id="PF13610">
    <property type="entry name" value="DDE_Tnp_IS240"/>
    <property type="match status" value="1"/>
</dbReference>